<gene>
    <name evidence="1" type="ORF">ROA7023_04462</name>
</gene>
<dbReference type="EMBL" id="FWFZ01000058">
    <property type="protein sequence ID" value="SLN77649.1"/>
    <property type="molecule type" value="Genomic_DNA"/>
</dbReference>
<protein>
    <recommendedName>
        <fullName evidence="3">DUF2190 family protein</fullName>
    </recommendedName>
</protein>
<dbReference type="AlphaFoldDB" id="A0A1Y5TZP4"/>
<accession>A0A1Y5TZP4</accession>
<dbReference type="Proteomes" id="UP000193900">
    <property type="component" value="Unassembled WGS sequence"/>
</dbReference>
<evidence type="ECO:0000313" key="1">
    <source>
        <dbReference type="EMBL" id="SLN77649.1"/>
    </source>
</evidence>
<name>A0A1Y5TZP4_9RHOB</name>
<organism evidence="1 2">
    <name type="scientific">Roseisalinus antarcticus</name>
    <dbReference type="NCBI Taxonomy" id="254357"/>
    <lineage>
        <taxon>Bacteria</taxon>
        <taxon>Pseudomonadati</taxon>
        <taxon>Pseudomonadota</taxon>
        <taxon>Alphaproteobacteria</taxon>
        <taxon>Rhodobacterales</taxon>
        <taxon>Roseobacteraceae</taxon>
        <taxon>Roseisalinus</taxon>
    </lineage>
</organism>
<proteinExistence type="predicted"/>
<dbReference type="InterPro" id="IPR011231">
    <property type="entry name" value="Phage_VT1-Sakai_H0018"/>
</dbReference>
<keyword evidence="2" id="KW-1185">Reference proteome</keyword>
<dbReference type="Pfam" id="PF09956">
    <property type="entry name" value="Phage_cement_2"/>
    <property type="match status" value="1"/>
</dbReference>
<reference evidence="1 2" key="1">
    <citation type="submission" date="2017-03" db="EMBL/GenBank/DDBJ databases">
        <authorList>
            <person name="Afonso C.L."/>
            <person name="Miller P.J."/>
            <person name="Scott M.A."/>
            <person name="Spackman E."/>
            <person name="Goraichik I."/>
            <person name="Dimitrov K.M."/>
            <person name="Suarez D.L."/>
            <person name="Swayne D.E."/>
        </authorList>
    </citation>
    <scope>NUCLEOTIDE SEQUENCE [LARGE SCALE GENOMIC DNA]</scope>
    <source>
        <strain evidence="1 2">CECT 7023</strain>
    </source>
</reference>
<sequence>MFDLTKVASQAWTVGAKVYWDDTKKRCTTVATDNTLIGVAVEAVASGAGDTIGRVRLNATS</sequence>
<evidence type="ECO:0000313" key="2">
    <source>
        <dbReference type="Proteomes" id="UP000193900"/>
    </source>
</evidence>
<evidence type="ECO:0008006" key="3">
    <source>
        <dbReference type="Google" id="ProtNLM"/>
    </source>
</evidence>